<evidence type="ECO:0000256" key="1">
    <source>
        <dbReference type="SAM" id="MobiDB-lite"/>
    </source>
</evidence>
<keyword evidence="4" id="KW-1185">Reference proteome</keyword>
<dbReference type="KEGG" id="aey:CDG81_12970"/>
<name>A0A099D727_9ACTN</name>
<reference evidence="3 4" key="1">
    <citation type="journal article" date="2014" name="PLoS ONE">
        <title>Identification and Characterization of a New Erythromycin Biosynthetic Gene Cluster in Actinopolyspora erythraea YIM90600, a Novel Erythronolide-Producing Halophilic Actinomycete Isolated from Salt Field.</title>
        <authorList>
            <person name="Chen D."/>
            <person name="Feng J."/>
            <person name="Huang L."/>
            <person name="Zhang Q."/>
            <person name="Wu J."/>
            <person name="Zhu X."/>
            <person name="Duan Y."/>
            <person name="Xu Z."/>
        </authorList>
    </citation>
    <scope>NUCLEOTIDE SEQUENCE [LARGE SCALE GENOMIC DNA]</scope>
    <source>
        <strain evidence="3 4">YIM90600</strain>
    </source>
</reference>
<evidence type="ECO:0000313" key="5">
    <source>
        <dbReference type="Proteomes" id="UP000215043"/>
    </source>
</evidence>
<evidence type="ECO:0000313" key="3">
    <source>
        <dbReference type="EMBL" id="KGI81175.1"/>
    </source>
</evidence>
<dbReference type="Proteomes" id="UP000215043">
    <property type="component" value="Chromosome"/>
</dbReference>
<evidence type="ECO:0000313" key="2">
    <source>
        <dbReference type="EMBL" id="ASU79046.1"/>
    </source>
</evidence>
<accession>A0A099D727</accession>
<sequence length="68" mass="7352">MAERAHQGTHRPGSRCSSAEVPVISREVTSPVSWRMTVVFARAPIILAVPVSPFEATCGNRDFGKGDQ</sequence>
<reference evidence="2 5" key="2">
    <citation type="submission" date="2017-08" db="EMBL/GenBank/DDBJ databases">
        <title>The complete genome sequence of moderately halophilic actinomycete Actinopolyspora erythraea YIM 90600, the producer of novel erythromycin, novel actinopolysporins A-C and tubercidin.</title>
        <authorList>
            <person name="Yin M."/>
            <person name="Tang S."/>
        </authorList>
    </citation>
    <scope>NUCLEOTIDE SEQUENCE [LARGE SCALE GENOMIC DNA]</scope>
    <source>
        <strain evidence="2 5">YIM 90600</strain>
    </source>
</reference>
<feature type="region of interest" description="Disordered" evidence="1">
    <location>
        <begin position="1"/>
        <end position="20"/>
    </location>
</feature>
<protein>
    <recommendedName>
        <fullName evidence="6">DUF397 domain-containing protein</fullName>
    </recommendedName>
</protein>
<dbReference type="Proteomes" id="UP000029737">
    <property type="component" value="Unassembled WGS sequence"/>
</dbReference>
<proteinExistence type="predicted"/>
<evidence type="ECO:0000313" key="4">
    <source>
        <dbReference type="Proteomes" id="UP000029737"/>
    </source>
</evidence>
<organism evidence="2 5">
    <name type="scientific">Actinopolyspora erythraea</name>
    <dbReference type="NCBI Taxonomy" id="414996"/>
    <lineage>
        <taxon>Bacteria</taxon>
        <taxon>Bacillati</taxon>
        <taxon>Actinomycetota</taxon>
        <taxon>Actinomycetes</taxon>
        <taxon>Actinopolysporales</taxon>
        <taxon>Actinopolysporaceae</taxon>
        <taxon>Actinopolyspora</taxon>
    </lineage>
</organism>
<dbReference type="AlphaFoldDB" id="A0A099D727"/>
<dbReference type="EMBL" id="CP022752">
    <property type="protein sequence ID" value="ASU79046.1"/>
    <property type="molecule type" value="Genomic_DNA"/>
</dbReference>
<dbReference type="HOGENOM" id="CLU_2784525_0_0_11"/>
<evidence type="ECO:0008006" key="6">
    <source>
        <dbReference type="Google" id="ProtNLM"/>
    </source>
</evidence>
<dbReference type="EMBL" id="JPMV01000021">
    <property type="protein sequence ID" value="KGI81175.1"/>
    <property type="molecule type" value="Genomic_DNA"/>
</dbReference>
<gene>
    <name evidence="2" type="ORF">CDG81_12970</name>
    <name evidence="3" type="ORF">IL38_13075</name>
</gene>